<dbReference type="Proteomes" id="UP000887568">
    <property type="component" value="Unplaced"/>
</dbReference>
<proteinExistence type="predicted"/>
<dbReference type="InterPro" id="IPR000719">
    <property type="entry name" value="Prot_kinase_dom"/>
</dbReference>
<feature type="compositionally biased region" description="Low complexity" evidence="5">
    <location>
        <begin position="785"/>
        <end position="799"/>
    </location>
</feature>
<dbReference type="GeneID" id="119720956"/>
<feature type="compositionally biased region" description="Polar residues" evidence="5">
    <location>
        <begin position="911"/>
        <end position="928"/>
    </location>
</feature>
<keyword evidence="1" id="KW-0808">Transferase</keyword>
<reference evidence="7" key="1">
    <citation type="submission" date="2022-11" db="UniProtKB">
        <authorList>
            <consortium name="EnsemblMetazoa"/>
        </authorList>
    </citation>
    <scope>IDENTIFICATION</scope>
</reference>
<feature type="region of interest" description="Disordered" evidence="5">
    <location>
        <begin position="628"/>
        <end position="648"/>
    </location>
</feature>
<accession>A0A913Z6X0</accession>
<feature type="compositionally biased region" description="Low complexity" evidence="5">
    <location>
        <begin position="436"/>
        <end position="445"/>
    </location>
</feature>
<evidence type="ECO:0000256" key="2">
    <source>
        <dbReference type="ARBA" id="ARBA00022741"/>
    </source>
</evidence>
<keyword evidence="3" id="KW-0418">Kinase</keyword>
<dbReference type="OrthoDB" id="5974690at2759"/>
<organism evidence="7 8">
    <name type="scientific">Patiria miniata</name>
    <name type="common">Bat star</name>
    <name type="synonym">Asterina miniata</name>
    <dbReference type="NCBI Taxonomy" id="46514"/>
    <lineage>
        <taxon>Eukaryota</taxon>
        <taxon>Metazoa</taxon>
        <taxon>Echinodermata</taxon>
        <taxon>Eleutherozoa</taxon>
        <taxon>Asterozoa</taxon>
        <taxon>Asteroidea</taxon>
        <taxon>Valvatacea</taxon>
        <taxon>Valvatida</taxon>
        <taxon>Asterinidae</taxon>
        <taxon>Patiria</taxon>
    </lineage>
</organism>
<evidence type="ECO:0000256" key="3">
    <source>
        <dbReference type="ARBA" id="ARBA00022777"/>
    </source>
</evidence>
<feature type="region of interest" description="Disordered" evidence="5">
    <location>
        <begin position="687"/>
        <end position="706"/>
    </location>
</feature>
<feature type="compositionally biased region" description="Basic and acidic residues" evidence="5">
    <location>
        <begin position="1215"/>
        <end position="1226"/>
    </location>
</feature>
<feature type="region of interest" description="Disordered" evidence="5">
    <location>
        <begin position="161"/>
        <end position="316"/>
    </location>
</feature>
<feature type="compositionally biased region" description="Basic and acidic residues" evidence="5">
    <location>
        <begin position="800"/>
        <end position="816"/>
    </location>
</feature>
<feature type="compositionally biased region" description="Basic residues" evidence="5">
    <location>
        <begin position="214"/>
        <end position="224"/>
    </location>
</feature>
<dbReference type="SUPFAM" id="SSF56112">
    <property type="entry name" value="Protein kinase-like (PK-like)"/>
    <property type="match status" value="1"/>
</dbReference>
<feature type="compositionally biased region" description="Polar residues" evidence="5">
    <location>
        <begin position="234"/>
        <end position="251"/>
    </location>
</feature>
<feature type="compositionally biased region" description="Basic and acidic residues" evidence="5">
    <location>
        <begin position="258"/>
        <end position="268"/>
    </location>
</feature>
<keyword evidence="4" id="KW-0067">ATP-binding</keyword>
<dbReference type="Gene3D" id="1.10.510.10">
    <property type="entry name" value="Transferase(Phosphotransferase) domain 1"/>
    <property type="match status" value="1"/>
</dbReference>
<feature type="compositionally biased region" description="Polar residues" evidence="5">
    <location>
        <begin position="635"/>
        <end position="648"/>
    </location>
</feature>
<feature type="region of interest" description="Disordered" evidence="5">
    <location>
        <begin position="328"/>
        <end position="479"/>
    </location>
</feature>
<feature type="compositionally biased region" description="Pro residues" evidence="5">
    <location>
        <begin position="1636"/>
        <end position="1647"/>
    </location>
</feature>
<feature type="compositionally biased region" description="Polar residues" evidence="5">
    <location>
        <begin position="457"/>
        <end position="479"/>
    </location>
</feature>
<dbReference type="PANTHER" id="PTHR43289">
    <property type="entry name" value="MITOGEN-ACTIVATED PROTEIN KINASE KINASE KINASE 20-RELATED"/>
    <property type="match status" value="1"/>
</dbReference>
<evidence type="ECO:0000256" key="4">
    <source>
        <dbReference type="ARBA" id="ARBA00022840"/>
    </source>
</evidence>
<feature type="compositionally biased region" description="Polar residues" evidence="5">
    <location>
        <begin position="984"/>
        <end position="999"/>
    </location>
</feature>
<evidence type="ECO:0000313" key="8">
    <source>
        <dbReference type="Proteomes" id="UP000887568"/>
    </source>
</evidence>
<dbReference type="EnsemblMetazoa" id="XM_038190823.1">
    <property type="protein sequence ID" value="XP_038046751.1"/>
    <property type="gene ID" value="LOC119720956"/>
</dbReference>
<feature type="compositionally biased region" description="Basic and acidic residues" evidence="5">
    <location>
        <begin position="837"/>
        <end position="847"/>
    </location>
</feature>
<feature type="region of interest" description="Disordered" evidence="5">
    <location>
        <begin position="1111"/>
        <end position="1143"/>
    </location>
</feature>
<feature type="region of interest" description="Disordered" evidence="5">
    <location>
        <begin position="547"/>
        <end position="604"/>
    </location>
</feature>
<feature type="compositionally biased region" description="Polar residues" evidence="5">
    <location>
        <begin position="733"/>
        <end position="754"/>
    </location>
</feature>
<evidence type="ECO:0000256" key="1">
    <source>
        <dbReference type="ARBA" id="ARBA00022679"/>
    </source>
</evidence>
<feature type="compositionally biased region" description="Basic and acidic residues" evidence="5">
    <location>
        <begin position="579"/>
        <end position="595"/>
    </location>
</feature>
<evidence type="ECO:0000256" key="5">
    <source>
        <dbReference type="SAM" id="MobiDB-lite"/>
    </source>
</evidence>
<feature type="compositionally biased region" description="Polar residues" evidence="5">
    <location>
        <begin position="70"/>
        <end position="81"/>
    </location>
</feature>
<feature type="compositionally biased region" description="Low complexity" evidence="5">
    <location>
        <begin position="345"/>
        <end position="359"/>
    </location>
</feature>
<feature type="compositionally biased region" description="Basic and acidic residues" evidence="5">
    <location>
        <begin position="1179"/>
        <end position="1188"/>
    </location>
</feature>
<feature type="compositionally biased region" description="Low complexity" evidence="5">
    <location>
        <begin position="1267"/>
        <end position="1277"/>
    </location>
</feature>
<feature type="compositionally biased region" description="Polar residues" evidence="5">
    <location>
        <begin position="818"/>
        <end position="836"/>
    </location>
</feature>
<dbReference type="GO" id="GO:0005524">
    <property type="term" value="F:ATP binding"/>
    <property type="evidence" value="ECO:0007669"/>
    <property type="project" value="UniProtKB-KW"/>
</dbReference>
<feature type="compositionally biased region" description="Polar residues" evidence="5">
    <location>
        <begin position="1288"/>
        <end position="1320"/>
    </location>
</feature>
<feature type="region of interest" description="Disordered" evidence="5">
    <location>
        <begin position="128"/>
        <end position="149"/>
    </location>
</feature>
<protein>
    <recommendedName>
        <fullName evidence="6">Protein kinase domain-containing protein</fullName>
    </recommendedName>
</protein>
<dbReference type="GO" id="GO:0004674">
    <property type="term" value="F:protein serine/threonine kinase activity"/>
    <property type="evidence" value="ECO:0007669"/>
    <property type="project" value="TreeGrafter"/>
</dbReference>
<sequence length="1684" mass="181138">MYNYSSAYAAAFSESYKKACDSDPSTADGGQHYGTCGPYGSATVRGRCPHSARVESGNLRGGDTHPRSRNAGQPMSGSQRVCPSGYVPRQIDSAKDERNLKPPLQGPRTRRRFPLRRLFERNKVRPLNIDGPSLASEARPPCPSAPVDSAHSSLFIASSQISNTTQRSGNLDGAGQSRKLANISSDRTSLSPPEDDIGRPPSVVVGQALVPPKSRPKRPWKTRLRSLFAPPSRGTKTTVQPFITPQGQSEGQVGRPRSLKEDHSDLGHVNRPRSLKKDHSDPGAQSHYTSALMKNREAKGFGGNASTGKMHRRHGSAAMATRPVYINQPLSIPGAPQCDRGHLQSSSPPAASSDNPISSQQQEKVTSIIVNDNDRSLPASTPRDASFRNSSVCVLPSYPSERQGTTMEDKITSDKEVAIPNQDPLTSISRGNGKPSEISSASQSSPLQDREDENVTPDDNSVSQPVLQCSPTNGKDASCDFTTCSSYLQVQEQEDDDEVQNDIESILKPVSLCSAATDDEFPTNSLICSSQRLQAEVVEDDDKALYLEGSNLRPGPTSPSINDAPSSPITPTSSATSSQDHDQMLMDETRIRDGGKPSTSIEVPFVAVPSPSALSEKMEALERSVDEICDDEGSPSKQATASSTSRSGFSILGQSYTISQEKLESAIVQDGDMASENEMSILVSQPALQSPLTNGNDASCDFTTRPSYLQVQDQEDNDELQNDIESILKPVSHCSSATDGESPTNSIICSSQRLQAEVVEDGNGALDSEGSNSRPGPTSPSRNETPSSPITPTSSATSSQDHDQMLMDENRIRDGGKPSTSIEVPFSAVTSPSAISEKTEALERSVDETFDDEGSPSEQASASSTSRSGLSIVLQSSTISHDELESAIVQDGDMASENEMSILEPCPPNETDVTTSIPMETLSVTSSPPHKEGRQGGDQGGGLELISKSVSPSHLSVSSTSKYSSSSRKLGAGTNIDNDDGKSSLVSSMNDHSESTYTEANGAPSTVDVDPDDEEPLSGKNIQKYKRFPPLHEQRLALKMNPAIALQSSSPDDLDRWVDVVLSCVARRDKMRQMQLASNSKTPYTREEALEIQANAAKANDIMRQLNQMTSLSTEDEGSSVESLQSASPVNSVRKTLNNRQDKESQTIEDAFVTFVSPKYSESSSSITAKKHSATALEKPAERTKMSDSDQQEATPAGRPEPSISKLSEMISAESKPRDVANRESSYDNQPYISKKSPSNDSLSKASQAKKDTSSPQEAASEKDAESSSSIANKASSGENHHSPRPKISTSSAWKDAATSDSTPGTANASSKNSQATQDPQEGLPELTAYPSIDPSELEFIMSDNGKEVALGSGSCGGVLLMRNIEDNTPLAVKVLVKNFSDLQYEVAAMHAVMNCPYFPKFVGVIDYCSYAQELVGGVDSNMAFNFSKARNDYDLLYPLEWLHVCRDVTEGLKALHAAGWLHNDLHWNNAMVCPNPPGSEVAWCGKIIDLGLTSQISNPGPVAILDDEEQRRVYKYSKHCAPEILESRDAYNEKTDIYSLGHLFVHSVAGGANSLHGLRLLGESCMRRSPDARPTLEAVSGKLGDLITEMMQAEQQQPSSPTPIPPSSTSPSPNLRCHLITEMMQAEEKPSSSTPIPPLSSSPPPNLRCHLIAEMMKAEQQPSSPSPIPTSSPSPSNLRRHLC</sequence>
<feature type="region of interest" description="Disordered" evidence="5">
    <location>
        <begin position="1593"/>
        <end position="1684"/>
    </location>
</feature>
<feature type="domain" description="Protein kinase" evidence="6">
    <location>
        <begin position="1345"/>
        <end position="1616"/>
    </location>
</feature>
<feature type="compositionally biased region" description="Low complexity" evidence="5">
    <location>
        <begin position="947"/>
        <end position="967"/>
    </location>
</feature>
<feature type="compositionally biased region" description="Polar residues" evidence="5">
    <location>
        <begin position="769"/>
        <end position="784"/>
    </location>
</feature>
<keyword evidence="8" id="KW-1185">Reference proteome</keyword>
<keyword evidence="2" id="KW-0547">Nucleotide-binding</keyword>
<name>A0A913Z6X0_PATMI</name>
<dbReference type="InterPro" id="IPR011009">
    <property type="entry name" value="Kinase-like_dom_sf"/>
</dbReference>
<dbReference type="SMART" id="SM00220">
    <property type="entry name" value="S_TKc"/>
    <property type="match status" value="1"/>
</dbReference>
<dbReference type="PANTHER" id="PTHR43289:SF33">
    <property type="entry name" value="SERINE_THREONINE KINASE 31"/>
    <property type="match status" value="1"/>
</dbReference>
<feature type="compositionally biased region" description="Polar residues" evidence="5">
    <location>
        <begin position="360"/>
        <end position="370"/>
    </location>
</feature>
<feature type="compositionally biased region" description="Low complexity" evidence="5">
    <location>
        <begin position="564"/>
        <end position="578"/>
    </location>
</feature>
<dbReference type="RefSeq" id="XP_038046751.1">
    <property type="nucleotide sequence ID" value="XM_038190823.1"/>
</dbReference>
<feature type="compositionally biased region" description="Basic and acidic residues" evidence="5">
    <location>
        <begin position="407"/>
        <end position="417"/>
    </location>
</feature>
<feature type="region of interest" description="Disordered" evidence="5">
    <location>
        <begin position="1163"/>
        <end position="1330"/>
    </location>
</feature>
<feature type="region of interest" description="Disordered" evidence="5">
    <location>
        <begin position="52"/>
        <end position="111"/>
    </location>
</feature>
<dbReference type="CDD" id="cd00180">
    <property type="entry name" value="PKc"/>
    <property type="match status" value="1"/>
</dbReference>
<dbReference type="Pfam" id="PF00069">
    <property type="entry name" value="Pkinase"/>
    <property type="match status" value="1"/>
</dbReference>
<dbReference type="PROSITE" id="PS50011">
    <property type="entry name" value="PROTEIN_KINASE_DOM"/>
    <property type="match status" value="1"/>
</dbReference>
<feature type="compositionally biased region" description="Polar residues" evidence="5">
    <location>
        <begin position="1120"/>
        <end position="1139"/>
    </location>
</feature>
<evidence type="ECO:0000259" key="6">
    <source>
        <dbReference type="PROSITE" id="PS50011"/>
    </source>
</evidence>
<feature type="compositionally biased region" description="Polar residues" evidence="5">
    <location>
        <begin position="182"/>
        <end position="191"/>
    </location>
</feature>
<feature type="compositionally biased region" description="Low complexity" evidence="5">
    <location>
        <begin position="856"/>
        <end position="871"/>
    </location>
</feature>
<evidence type="ECO:0000313" key="7">
    <source>
        <dbReference type="EnsemblMetazoa" id="XP_038046751.1"/>
    </source>
</evidence>
<feature type="compositionally biased region" description="Polar residues" evidence="5">
    <location>
        <begin position="1227"/>
        <end position="1247"/>
    </location>
</feature>
<feature type="region of interest" description="Disordered" evidence="5">
    <location>
        <begin position="731"/>
        <end position="1026"/>
    </location>
</feature>